<accession>A0A1Y1WIX2</accession>
<proteinExistence type="predicted"/>
<dbReference type="STRING" id="61395.A0A1Y1WIX2"/>
<dbReference type="AlphaFoldDB" id="A0A1Y1WIX2"/>
<evidence type="ECO:0000313" key="3">
    <source>
        <dbReference type="Proteomes" id="UP000193922"/>
    </source>
</evidence>
<feature type="region of interest" description="Disordered" evidence="1">
    <location>
        <begin position="1"/>
        <end position="28"/>
    </location>
</feature>
<feature type="compositionally biased region" description="Polar residues" evidence="1">
    <location>
        <begin position="456"/>
        <end position="466"/>
    </location>
</feature>
<evidence type="ECO:0000313" key="2">
    <source>
        <dbReference type="EMBL" id="ORX73315.1"/>
    </source>
</evidence>
<dbReference type="RefSeq" id="XP_040746655.1">
    <property type="nucleotide sequence ID" value="XM_040889660.1"/>
</dbReference>
<dbReference type="EMBL" id="MCFD01000002">
    <property type="protein sequence ID" value="ORX73315.1"/>
    <property type="molecule type" value="Genomic_DNA"/>
</dbReference>
<feature type="compositionally biased region" description="Polar residues" evidence="1">
    <location>
        <begin position="1"/>
        <end position="13"/>
    </location>
</feature>
<keyword evidence="3" id="KW-1185">Reference proteome</keyword>
<protein>
    <submittedName>
        <fullName evidence="2">Uncharacterized protein</fullName>
    </submittedName>
</protein>
<feature type="non-terminal residue" evidence="2">
    <location>
        <position position="1"/>
    </location>
</feature>
<feature type="compositionally biased region" description="Polar residues" evidence="1">
    <location>
        <begin position="247"/>
        <end position="270"/>
    </location>
</feature>
<feature type="region of interest" description="Disordered" evidence="1">
    <location>
        <begin position="434"/>
        <end position="466"/>
    </location>
</feature>
<reference evidence="2 3" key="1">
    <citation type="submission" date="2016-07" db="EMBL/GenBank/DDBJ databases">
        <title>Pervasive Adenine N6-methylation of Active Genes in Fungi.</title>
        <authorList>
            <consortium name="DOE Joint Genome Institute"/>
            <person name="Mondo S.J."/>
            <person name="Dannebaum R.O."/>
            <person name="Kuo R.C."/>
            <person name="Labutti K."/>
            <person name="Haridas S."/>
            <person name="Kuo A."/>
            <person name="Salamov A."/>
            <person name="Ahrendt S.R."/>
            <person name="Lipzen A."/>
            <person name="Sullivan W."/>
            <person name="Andreopoulos W.B."/>
            <person name="Clum A."/>
            <person name="Lindquist E."/>
            <person name="Daum C."/>
            <person name="Ramamoorthy G.K."/>
            <person name="Gryganskyi A."/>
            <person name="Culley D."/>
            <person name="Magnuson J.K."/>
            <person name="James T.Y."/>
            <person name="O'Malley M.A."/>
            <person name="Stajich J.E."/>
            <person name="Spatafora J.W."/>
            <person name="Visel A."/>
            <person name="Grigoriev I.V."/>
        </authorList>
    </citation>
    <scope>NUCLEOTIDE SEQUENCE [LARGE SCALE GENOMIC DNA]</scope>
    <source>
        <strain evidence="2 3">ATCC 12442</strain>
    </source>
</reference>
<comment type="caution">
    <text evidence="2">The sequence shown here is derived from an EMBL/GenBank/DDBJ whole genome shotgun (WGS) entry which is preliminary data.</text>
</comment>
<name>A0A1Y1WIX2_9FUNG</name>
<dbReference type="OrthoDB" id="5591507at2759"/>
<evidence type="ECO:0000256" key="1">
    <source>
        <dbReference type="SAM" id="MobiDB-lite"/>
    </source>
</evidence>
<dbReference type="GeneID" id="63806308"/>
<organism evidence="2 3">
    <name type="scientific">Linderina pennispora</name>
    <dbReference type="NCBI Taxonomy" id="61395"/>
    <lineage>
        <taxon>Eukaryota</taxon>
        <taxon>Fungi</taxon>
        <taxon>Fungi incertae sedis</taxon>
        <taxon>Zoopagomycota</taxon>
        <taxon>Kickxellomycotina</taxon>
        <taxon>Kickxellomycetes</taxon>
        <taxon>Kickxellales</taxon>
        <taxon>Kickxellaceae</taxon>
        <taxon>Linderina</taxon>
    </lineage>
</organism>
<dbReference type="Proteomes" id="UP000193922">
    <property type="component" value="Unassembled WGS sequence"/>
</dbReference>
<feature type="region of interest" description="Disordered" evidence="1">
    <location>
        <begin position="148"/>
        <end position="201"/>
    </location>
</feature>
<sequence length="466" mass="51019">MPFSAQSTGTGSKPGQLDPPFVPDSEQSNFDITHDIEEMLLEQEPLTARTKRGAKFKPVTGAQRTPEYDVIERDFNNFDYIEYEQFKHYINTHGEINAAAADAARAAGPPKQQPTVLANIVPNISVPLAQLRLDGRTLINFTPLDAAVAPSGTRKSTTSRSDSDCMAPKQTAQKGRPKTAQVMGAPMNNSSTSTLGASTSSDIMPPSIVPVDKLTWQMMLPEQRQLAHRFCVKMVHDRQRSKKSRDASNASASPTMGYDTGSTASQNTSPLLTMAEKRRSIMKRQKSFGIFSAVSNEMVSKPPVPGNAPPQRRMSRSIDLVSRGTDVAPRLNPPESEDKCDSPVFANFNEATLYGFSDLSLGNAPQQPLPPIPAGQQRRTPLRFVPSHRPMQSVGGMRSNNVVFPQLRKSSAVPADEFYAHGRKMKPSMTIADMESNRAPRQYATGNESVPRPHADSTTFPNSLLH</sequence>
<feature type="region of interest" description="Disordered" evidence="1">
    <location>
        <begin position="236"/>
        <end position="270"/>
    </location>
</feature>
<feature type="compositionally biased region" description="Low complexity" evidence="1">
    <location>
        <begin position="190"/>
        <end position="201"/>
    </location>
</feature>
<gene>
    <name evidence="2" type="ORF">DL89DRAFT_281905</name>
</gene>
<feature type="compositionally biased region" description="Low complexity" evidence="1">
    <location>
        <begin position="151"/>
        <end position="160"/>
    </location>
</feature>